<dbReference type="EMBL" id="CAMXCT010001798">
    <property type="protein sequence ID" value="CAI3993169.1"/>
    <property type="molecule type" value="Genomic_DNA"/>
</dbReference>
<evidence type="ECO:0000313" key="3">
    <source>
        <dbReference type="Proteomes" id="UP001152797"/>
    </source>
</evidence>
<dbReference type="Proteomes" id="UP001152797">
    <property type="component" value="Unassembled WGS sequence"/>
</dbReference>
<evidence type="ECO:0000313" key="2">
    <source>
        <dbReference type="EMBL" id="CAL4780481.1"/>
    </source>
</evidence>
<reference evidence="2 3" key="2">
    <citation type="submission" date="2024-05" db="EMBL/GenBank/DDBJ databases">
        <authorList>
            <person name="Chen Y."/>
            <person name="Shah S."/>
            <person name="Dougan E. K."/>
            <person name="Thang M."/>
            <person name="Chan C."/>
        </authorList>
    </citation>
    <scope>NUCLEOTIDE SEQUENCE [LARGE SCALE GENOMIC DNA]</scope>
</reference>
<dbReference type="EMBL" id="CAMXCT020001798">
    <property type="protein sequence ID" value="CAL1146544.1"/>
    <property type="molecule type" value="Genomic_DNA"/>
</dbReference>
<keyword evidence="3" id="KW-1185">Reference proteome</keyword>
<evidence type="ECO:0000313" key="1">
    <source>
        <dbReference type="EMBL" id="CAI3993169.1"/>
    </source>
</evidence>
<name>A0A9P1FXE7_9DINO</name>
<dbReference type="AlphaFoldDB" id="A0A9P1FXE7"/>
<reference evidence="1" key="1">
    <citation type="submission" date="2022-10" db="EMBL/GenBank/DDBJ databases">
        <authorList>
            <person name="Chen Y."/>
            <person name="Dougan E. K."/>
            <person name="Chan C."/>
            <person name="Rhodes N."/>
            <person name="Thang M."/>
        </authorList>
    </citation>
    <scope>NUCLEOTIDE SEQUENCE</scope>
</reference>
<protein>
    <submittedName>
        <fullName evidence="1">Uncharacterized protein</fullName>
    </submittedName>
</protein>
<proteinExistence type="predicted"/>
<sequence>MVVGAPGPAHLSWRVLAHTPLRWADIEPLLDKNMNPAAKEKVKMFCSPENIKGLCAKFADLALLG</sequence>
<accession>A0A9P1FXE7</accession>
<comment type="caution">
    <text evidence="1">The sequence shown here is derived from an EMBL/GenBank/DDBJ whole genome shotgun (WGS) entry which is preliminary data.</text>
</comment>
<organism evidence="1">
    <name type="scientific">Cladocopium goreaui</name>
    <dbReference type="NCBI Taxonomy" id="2562237"/>
    <lineage>
        <taxon>Eukaryota</taxon>
        <taxon>Sar</taxon>
        <taxon>Alveolata</taxon>
        <taxon>Dinophyceae</taxon>
        <taxon>Suessiales</taxon>
        <taxon>Symbiodiniaceae</taxon>
        <taxon>Cladocopium</taxon>
    </lineage>
</organism>
<gene>
    <name evidence="1" type="ORF">C1SCF055_LOCUS19943</name>
</gene>
<dbReference type="EMBL" id="CAMXCT030001798">
    <property type="protein sequence ID" value="CAL4780481.1"/>
    <property type="molecule type" value="Genomic_DNA"/>
</dbReference>